<dbReference type="InterPro" id="IPR002227">
    <property type="entry name" value="Tyrosinase_Cu-bd"/>
</dbReference>
<name>A0ABD6E5N7_9BILA</name>
<dbReference type="PANTHER" id="PTHR11474">
    <property type="entry name" value="TYROSINASE FAMILY MEMBER"/>
    <property type="match status" value="1"/>
</dbReference>
<feature type="domain" description="Tyrosinase copper-binding" evidence="3">
    <location>
        <begin position="159"/>
        <end position="344"/>
    </location>
</feature>
<dbReference type="InterPro" id="IPR050316">
    <property type="entry name" value="Tyrosinase/Hemocyanin"/>
</dbReference>
<proteinExistence type="predicted"/>
<organism evidence="4 5">
    <name type="scientific">Gnathostoma spinigerum</name>
    <dbReference type="NCBI Taxonomy" id="75299"/>
    <lineage>
        <taxon>Eukaryota</taxon>
        <taxon>Metazoa</taxon>
        <taxon>Ecdysozoa</taxon>
        <taxon>Nematoda</taxon>
        <taxon>Chromadorea</taxon>
        <taxon>Rhabditida</taxon>
        <taxon>Spirurina</taxon>
        <taxon>Gnathostomatomorpha</taxon>
        <taxon>Gnathostomatoidea</taxon>
        <taxon>Gnathostomatidae</taxon>
        <taxon>Gnathostoma</taxon>
    </lineage>
</organism>
<evidence type="ECO:0000313" key="5">
    <source>
        <dbReference type="Proteomes" id="UP001608902"/>
    </source>
</evidence>
<dbReference type="PRINTS" id="PR00092">
    <property type="entry name" value="TYROSINASE"/>
</dbReference>
<keyword evidence="1" id="KW-0479">Metal-binding</keyword>
<dbReference type="Proteomes" id="UP001608902">
    <property type="component" value="Unassembled WGS sequence"/>
</dbReference>
<dbReference type="PANTHER" id="PTHR11474:SF50">
    <property type="entry name" value="TYROSINASE COPPER-BINDING DOMAIN-CONTAINING PROTEIN"/>
    <property type="match status" value="1"/>
</dbReference>
<keyword evidence="2" id="KW-0732">Signal</keyword>
<dbReference type="SUPFAM" id="SSF48056">
    <property type="entry name" value="Di-copper centre-containing domain"/>
    <property type="match status" value="1"/>
</dbReference>
<feature type="signal peptide" evidence="2">
    <location>
        <begin position="1"/>
        <end position="21"/>
    </location>
</feature>
<evidence type="ECO:0000259" key="3">
    <source>
        <dbReference type="Pfam" id="PF00264"/>
    </source>
</evidence>
<accession>A0ABD6E5N7</accession>
<dbReference type="InterPro" id="IPR008922">
    <property type="entry name" value="Di-copper_centre_dom_sf"/>
</dbReference>
<gene>
    <name evidence="4" type="ORF">AB6A40_001125</name>
</gene>
<feature type="chain" id="PRO_5044844160" description="Tyrosinase copper-binding domain-containing protein" evidence="2">
    <location>
        <begin position="22"/>
        <end position="475"/>
    </location>
</feature>
<protein>
    <recommendedName>
        <fullName evidence="3">Tyrosinase copper-binding domain-containing protein</fullName>
    </recommendedName>
</protein>
<dbReference type="Pfam" id="PF00264">
    <property type="entry name" value="Tyrosinase"/>
    <property type="match status" value="1"/>
</dbReference>
<dbReference type="Gene3D" id="1.10.1280.10">
    <property type="entry name" value="Di-copper center containing domain from catechol oxidase"/>
    <property type="match status" value="1"/>
</dbReference>
<comment type="caution">
    <text evidence="4">The sequence shown here is derived from an EMBL/GenBank/DDBJ whole genome shotgun (WGS) entry which is preliminary data.</text>
</comment>
<dbReference type="GO" id="GO:0046872">
    <property type="term" value="F:metal ion binding"/>
    <property type="evidence" value="ECO:0007669"/>
    <property type="project" value="UniProtKB-KW"/>
</dbReference>
<evidence type="ECO:0000256" key="2">
    <source>
        <dbReference type="SAM" id="SignalP"/>
    </source>
</evidence>
<evidence type="ECO:0000256" key="1">
    <source>
        <dbReference type="ARBA" id="ARBA00022723"/>
    </source>
</evidence>
<evidence type="ECO:0000313" key="4">
    <source>
        <dbReference type="EMBL" id="MFH4974416.1"/>
    </source>
</evidence>
<dbReference type="AlphaFoldDB" id="A0ABD6E5N7"/>
<dbReference type="EMBL" id="JBGFUD010000381">
    <property type="protein sequence ID" value="MFH4974416.1"/>
    <property type="molecule type" value="Genomic_DNA"/>
</dbReference>
<sequence>MYESRFPICLLFLMWCVLSKGVKYYTLKTTSIVNGHKYEESITQPWFRVEHAPHVKLNASVVDDHHAPIGIIRLQVPEEFKNDDPPNKWPQPFADYLHCLDLLCLCPLYNGRTIDGRCRLPNGEWLQKAIRKEYRLLTNEERNRYVSVLNILKTNGIYSQLHKIHKFNGVHSGPAFLPWHREFFKRFEIVLRYYDPNIALPYWDSTIDNHLDDPTQSTMFSKYLLGDTNSDGEVINGPFGHWTTADGRLHISRSFNSVEGGELFNEPRIDFVMNITDVKYILTNSLPTENCANYTLDDRFLEFSHDYVHTFIAGDMFDRFTSGNDPILFLHHSFVDLIWELWRKKAQTRWERENDYPPNNINCSASYHFSDYPMPMQEPFVNKDGLSNKYTDYLYEYAPRPSCTMVDTDCHSEYLFCNTKDEYEPVCVAKVKLGGQCAGFAGQDVCYKGSCVDGYCKLKIDGIMLDQVSPMFPLM</sequence>
<keyword evidence="5" id="KW-1185">Reference proteome</keyword>
<reference evidence="4 5" key="1">
    <citation type="submission" date="2024-08" db="EMBL/GenBank/DDBJ databases">
        <title>Gnathostoma spinigerum genome.</title>
        <authorList>
            <person name="Gonzalez-Bertolin B."/>
            <person name="Monzon S."/>
            <person name="Zaballos A."/>
            <person name="Jimenez P."/>
            <person name="Dekumyoy P."/>
            <person name="Varona S."/>
            <person name="Cuesta I."/>
            <person name="Sumanam S."/>
            <person name="Adisakwattana P."/>
            <person name="Gasser R.B."/>
            <person name="Hernandez-Gonzalez A."/>
            <person name="Young N.D."/>
            <person name="Perteguer M.J."/>
        </authorList>
    </citation>
    <scope>NUCLEOTIDE SEQUENCE [LARGE SCALE GENOMIC DNA]</scope>
    <source>
        <strain evidence="4">AL3</strain>
        <tissue evidence="4">Liver</tissue>
    </source>
</reference>